<reference evidence="3" key="1">
    <citation type="submission" date="2018-12" db="EMBL/GenBank/DDBJ databases">
        <title>Tengunoibacter tsumagoiensis gen. nov., sp. nov., Dictyobacter kobayashii sp. nov., D. alpinus sp. nov., and D. joshuensis sp. nov. and description of Dictyobacteraceae fam. nov. within the order Ktedonobacterales isolated from Tengu-no-mugimeshi.</title>
        <authorList>
            <person name="Wang C.M."/>
            <person name="Zheng Y."/>
            <person name="Sakai Y."/>
            <person name="Toyoda A."/>
            <person name="Minakuchi Y."/>
            <person name="Abe K."/>
            <person name="Yokota A."/>
            <person name="Yabe S."/>
        </authorList>
    </citation>
    <scope>NUCLEOTIDE SEQUENCE [LARGE SCALE GENOMIC DNA]</scope>
    <source>
        <strain evidence="3">Uno3</strain>
    </source>
</reference>
<dbReference type="RefSeq" id="WP_161975259.1">
    <property type="nucleotide sequence ID" value="NZ_BIFR01000001.1"/>
</dbReference>
<evidence type="ECO:0000256" key="1">
    <source>
        <dbReference type="SAM" id="MobiDB-lite"/>
    </source>
</evidence>
<name>A0A401ZVT8_9CHLR</name>
<evidence type="ECO:0000313" key="2">
    <source>
        <dbReference type="EMBL" id="GCE10916.1"/>
    </source>
</evidence>
<comment type="caution">
    <text evidence="2">The sequence shown here is derived from an EMBL/GenBank/DDBJ whole genome shotgun (WGS) entry which is preliminary data.</text>
</comment>
<organism evidence="2 3">
    <name type="scientific">Tengunoibacter tsumagoiensis</name>
    <dbReference type="NCBI Taxonomy" id="2014871"/>
    <lineage>
        <taxon>Bacteria</taxon>
        <taxon>Bacillati</taxon>
        <taxon>Chloroflexota</taxon>
        <taxon>Ktedonobacteria</taxon>
        <taxon>Ktedonobacterales</taxon>
        <taxon>Dictyobacteraceae</taxon>
        <taxon>Tengunoibacter</taxon>
    </lineage>
</organism>
<dbReference type="PANTHER" id="PTHR36109:SF2">
    <property type="entry name" value="MEMBRANE PROTEIN"/>
    <property type="match status" value="1"/>
</dbReference>
<gene>
    <name evidence="2" type="ORF">KTT_07750</name>
</gene>
<dbReference type="EMBL" id="BIFR01000001">
    <property type="protein sequence ID" value="GCE10916.1"/>
    <property type="molecule type" value="Genomic_DNA"/>
</dbReference>
<feature type="region of interest" description="Disordered" evidence="1">
    <location>
        <begin position="159"/>
        <end position="189"/>
    </location>
</feature>
<dbReference type="AlphaFoldDB" id="A0A401ZVT8"/>
<sequence>MNLTQSPVVIGVFSTHEQARAAVEHLRRAGFNDEDIGYLTGAAVAKPDTEVEANAAEGAVEGGVLGGLLGAAVALLIPGLGPALAGGIVAATLGGVTLGATAGGLIGALNTYGVSETDAQTYQNDLAQGQTIVTVKISMGYEEAERILRESGATTVKTHSGVINEVHPPRTSPPPNDLEPTSDTITPRE</sequence>
<dbReference type="PANTHER" id="PTHR36109">
    <property type="entry name" value="MEMBRANE PROTEIN-RELATED"/>
    <property type="match status" value="1"/>
</dbReference>
<feature type="compositionally biased region" description="Polar residues" evidence="1">
    <location>
        <begin position="179"/>
        <end position="189"/>
    </location>
</feature>
<dbReference type="Proteomes" id="UP000287352">
    <property type="component" value="Unassembled WGS sequence"/>
</dbReference>
<dbReference type="InterPro" id="IPR052948">
    <property type="entry name" value="Low_temp-induced_all0457"/>
</dbReference>
<proteinExistence type="predicted"/>
<keyword evidence="3" id="KW-1185">Reference proteome</keyword>
<evidence type="ECO:0000313" key="3">
    <source>
        <dbReference type="Proteomes" id="UP000287352"/>
    </source>
</evidence>
<accession>A0A401ZVT8</accession>
<protein>
    <submittedName>
        <fullName evidence="2">Membrane protein</fullName>
    </submittedName>
</protein>